<dbReference type="InterPro" id="IPR041429">
    <property type="entry name" value="ITPK1_N"/>
</dbReference>
<evidence type="ECO:0000256" key="6">
    <source>
        <dbReference type="ARBA" id="ARBA00022777"/>
    </source>
</evidence>
<dbReference type="GO" id="GO:0052726">
    <property type="term" value="F:inositol-1,3,4-trisphosphate 5-kinase activity"/>
    <property type="evidence" value="ECO:0007669"/>
    <property type="project" value="InterPro"/>
</dbReference>
<comment type="function">
    <text evidence="9">Kinase that can phosphorylate various inositol polyphosphate such as Ins(3,4,5,6)P4 or Ins(1,3,4)P3.</text>
</comment>
<dbReference type="Proteomes" id="UP000811609">
    <property type="component" value="Chromosome 5"/>
</dbReference>
<evidence type="ECO:0000256" key="2">
    <source>
        <dbReference type="ARBA" id="ARBA00011245"/>
    </source>
</evidence>
<evidence type="ECO:0000256" key="8">
    <source>
        <dbReference type="ARBA" id="ARBA00022842"/>
    </source>
</evidence>
<dbReference type="EC" id="2.7.1.134" evidence="9"/>
<evidence type="ECO:0000256" key="10">
    <source>
        <dbReference type="SAM" id="MobiDB-lite"/>
    </source>
</evidence>
<dbReference type="Pfam" id="PF17927">
    <property type="entry name" value="Ins134_P3_kin_N"/>
    <property type="match status" value="1"/>
</dbReference>
<name>A0A8T1QKR8_CARIL</name>
<dbReference type="PIRSF" id="PIRSF038186">
    <property type="entry name" value="ITPK"/>
    <property type="match status" value="1"/>
</dbReference>
<evidence type="ECO:0000256" key="7">
    <source>
        <dbReference type="ARBA" id="ARBA00022840"/>
    </source>
</evidence>
<dbReference type="PANTHER" id="PTHR14217">
    <property type="entry name" value="INOSITOL-TETRAKISPHOSPHATE 1-KINASE"/>
    <property type="match status" value="1"/>
</dbReference>
<evidence type="ECO:0000256" key="3">
    <source>
        <dbReference type="ARBA" id="ARBA00022679"/>
    </source>
</evidence>
<proteinExistence type="inferred from homology"/>
<feature type="domain" description="ATP-grasp" evidence="11">
    <location>
        <begin position="124"/>
        <end position="335"/>
    </location>
</feature>
<dbReference type="EMBL" id="CM031813">
    <property type="protein sequence ID" value="KAG6655430.1"/>
    <property type="molecule type" value="Genomic_DNA"/>
</dbReference>
<dbReference type="PANTHER" id="PTHR14217:SF24">
    <property type="entry name" value="INOSITOL-TETRAKISPHOSPHATE 1-KINASE 1"/>
    <property type="match status" value="1"/>
</dbReference>
<dbReference type="GO" id="GO:0047325">
    <property type="term" value="F:inositol-3,4,5,6-tetrakisphosphate 1-kinase activity"/>
    <property type="evidence" value="ECO:0007669"/>
    <property type="project" value="InterPro"/>
</dbReference>
<evidence type="ECO:0000259" key="11">
    <source>
        <dbReference type="PROSITE" id="PS50975"/>
    </source>
</evidence>
<keyword evidence="6 9" id="KW-0418">Kinase</keyword>
<comment type="cofactor">
    <cofactor evidence="9">
        <name>Mg(2+)</name>
        <dbReference type="ChEBI" id="CHEBI:18420"/>
    </cofactor>
    <text evidence="9">Binds 2 magnesium ions per subunit.</text>
</comment>
<dbReference type="GO" id="GO:0005524">
    <property type="term" value="F:ATP binding"/>
    <property type="evidence" value="ECO:0007669"/>
    <property type="project" value="UniProtKB-UniRule"/>
</dbReference>
<protein>
    <recommendedName>
        <fullName evidence="9">Inositol-tetrakisphosphate 1-kinase</fullName>
        <ecNumber evidence="9">2.7.1.134</ecNumber>
    </recommendedName>
</protein>
<dbReference type="GO" id="GO:0052725">
    <property type="term" value="F:inositol-1,3,4-trisphosphate 6-kinase activity"/>
    <property type="evidence" value="ECO:0007669"/>
    <property type="project" value="InterPro"/>
</dbReference>
<dbReference type="EMBL" id="CM031813">
    <property type="protein sequence ID" value="KAG6655429.1"/>
    <property type="molecule type" value="Genomic_DNA"/>
</dbReference>
<dbReference type="AlphaFoldDB" id="A0A8T1QKR8"/>
<dbReference type="InterPro" id="IPR008656">
    <property type="entry name" value="Inositol_tetrakis-P_1-kinase"/>
</dbReference>
<evidence type="ECO:0000256" key="5">
    <source>
        <dbReference type="ARBA" id="ARBA00022741"/>
    </source>
</evidence>
<evidence type="ECO:0000256" key="1">
    <source>
        <dbReference type="ARBA" id="ARBA00009601"/>
    </source>
</evidence>
<dbReference type="PROSITE" id="PS50975">
    <property type="entry name" value="ATP_GRASP"/>
    <property type="match status" value="1"/>
</dbReference>
<feature type="region of interest" description="Disordered" evidence="10">
    <location>
        <begin position="1"/>
        <end position="23"/>
    </location>
</feature>
<evidence type="ECO:0000313" key="12">
    <source>
        <dbReference type="EMBL" id="KAG6655430.1"/>
    </source>
</evidence>
<comment type="similarity">
    <text evidence="1 9">Belongs to the ITPK1 family.</text>
</comment>
<evidence type="ECO:0000313" key="13">
    <source>
        <dbReference type="Proteomes" id="UP000811609"/>
    </source>
</evidence>
<comment type="subunit">
    <text evidence="2 9">Monomer.</text>
</comment>
<reference evidence="12" key="1">
    <citation type="submission" date="2020-12" db="EMBL/GenBank/DDBJ databases">
        <title>WGS assembly of Carya illinoinensis cv. Pawnee.</title>
        <authorList>
            <person name="Platts A."/>
            <person name="Shu S."/>
            <person name="Wright S."/>
            <person name="Barry K."/>
            <person name="Edger P."/>
            <person name="Pires J.C."/>
            <person name="Schmutz J."/>
        </authorList>
    </citation>
    <scope>NUCLEOTIDE SEQUENCE</scope>
    <source>
        <tissue evidence="12">Leaf</tissue>
    </source>
</reference>
<feature type="region of interest" description="Disordered" evidence="10">
    <location>
        <begin position="248"/>
        <end position="268"/>
    </location>
</feature>
<dbReference type="GO" id="GO:0005737">
    <property type="term" value="C:cytoplasm"/>
    <property type="evidence" value="ECO:0007669"/>
    <property type="project" value="TreeGrafter"/>
</dbReference>
<keyword evidence="13" id="KW-1185">Reference proteome</keyword>
<evidence type="ECO:0000256" key="4">
    <source>
        <dbReference type="ARBA" id="ARBA00022723"/>
    </source>
</evidence>
<dbReference type="InterPro" id="IPR011761">
    <property type="entry name" value="ATP-grasp"/>
</dbReference>
<dbReference type="Pfam" id="PF05770">
    <property type="entry name" value="Ins134_P3_kin"/>
    <property type="match status" value="1"/>
</dbReference>
<keyword evidence="4 9" id="KW-0479">Metal-binding</keyword>
<evidence type="ECO:0000256" key="9">
    <source>
        <dbReference type="PIRNR" id="PIRNR038186"/>
    </source>
</evidence>
<keyword evidence="8 9" id="KW-0460">Magnesium</keyword>
<organism evidence="12 13">
    <name type="scientific">Carya illinoinensis</name>
    <name type="common">Pecan</name>
    <dbReference type="NCBI Taxonomy" id="32201"/>
    <lineage>
        <taxon>Eukaryota</taxon>
        <taxon>Viridiplantae</taxon>
        <taxon>Streptophyta</taxon>
        <taxon>Embryophyta</taxon>
        <taxon>Tracheophyta</taxon>
        <taxon>Spermatophyta</taxon>
        <taxon>Magnoliopsida</taxon>
        <taxon>eudicotyledons</taxon>
        <taxon>Gunneridae</taxon>
        <taxon>Pentapetalae</taxon>
        <taxon>rosids</taxon>
        <taxon>fabids</taxon>
        <taxon>Fagales</taxon>
        <taxon>Juglandaceae</taxon>
        <taxon>Carya</taxon>
    </lineage>
</organism>
<dbReference type="GO" id="GO:0000287">
    <property type="term" value="F:magnesium ion binding"/>
    <property type="evidence" value="ECO:0007669"/>
    <property type="project" value="InterPro"/>
</dbReference>
<dbReference type="GO" id="GO:0032957">
    <property type="term" value="P:inositol trisphosphate metabolic process"/>
    <property type="evidence" value="ECO:0007669"/>
    <property type="project" value="InterPro"/>
</dbReference>
<comment type="caution">
    <text evidence="12">The sequence shown here is derived from an EMBL/GenBank/DDBJ whole genome shotgun (WGS) entry which is preliminary data.</text>
</comment>
<accession>A0A8T1QKR8</accession>
<keyword evidence="5 9" id="KW-0547">Nucleotide-binding</keyword>
<keyword evidence="3 9" id="KW-0808">Transferase</keyword>
<sequence length="359" mass="40603">MPLSILQPIPNADSILPKKMSDPSPRHRIGYALSPKKELSFIQDSLIDHANQRGVDLIRIHPTKPITEQGPFDCIIHKMYGRDWNQQLHQFSVEHPNVVVIDPPEAIEKLHNRVFMLEVVTRLRMPQGNEAFGVPNQRVVYKSETLLAPNAIQELGLRFPVIAKQVSAEGSANSHKMSLVLNPNGLKRLKTPIVLQEFVNHGGVIFKVYVAGEYINCVKRKSLPDISEEKLNNSDTEGLLSFSQISNSASNEDEEDSCSDAEKSEPPPLEFVTELARGLREEMGLRLFNFDMIRDGRDGNRYLVIDINYFPGYAKMPSYESVLVDFFIDIVTKKRNKTVGLEEEHQDISHGGHIEEKNL</sequence>
<gene>
    <name evidence="12" type="ORF">CIPAW_05G215300</name>
</gene>
<dbReference type="InterPro" id="IPR040464">
    <property type="entry name" value="InsP(3)kin_ATP-grasp"/>
</dbReference>
<keyword evidence="7 9" id="KW-0067">ATP-binding</keyword>
<comment type="catalytic activity">
    <reaction evidence="9">
        <text>1D-myo-inositol 3,4,5,6-tetrakisphosphate + ATP = 1D-myo-inositol 1,3,4,5,6-pentakisphosphate + ADP + H(+)</text>
        <dbReference type="Rhea" id="RHEA:12452"/>
        <dbReference type="ChEBI" id="CHEBI:15378"/>
        <dbReference type="ChEBI" id="CHEBI:30616"/>
        <dbReference type="ChEBI" id="CHEBI:57539"/>
        <dbReference type="ChEBI" id="CHEBI:57733"/>
        <dbReference type="ChEBI" id="CHEBI:456216"/>
        <dbReference type="EC" id="2.7.1.134"/>
    </reaction>
</comment>